<dbReference type="EMBL" id="CAJNNW010027248">
    <property type="protein sequence ID" value="CAE8690373.1"/>
    <property type="molecule type" value="Genomic_DNA"/>
</dbReference>
<dbReference type="Gene3D" id="3.30.70.260">
    <property type="match status" value="1"/>
</dbReference>
<dbReference type="InterPro" id="IPR027471">
    <property type="entry name" value="YbeD-like_sf"/>
</dbReference>
<proteinExistence type="predicted"/>
<comment type="caution">
    <text evidence="3">The sequence shown here is derived from an EMBL/GenBank/DDBJ whole genome shotgun (WGS) entry which is preliminary data.</text>
</comment>
<evidence type="ECO:0000313" key="5">
    <source>
        <dbReference type="Proteomes" id="UP000654075"/>
    </source>
</evidence>
<evidence type="ECO:0000313" key="4">
    <source>
        <dbReference type="Proteomes" id="UP000626109"/>
    </source>
</evidence>
<evidence type="ECO:0000313" key="3">
    <source>
        <dbReference type="EMBL" id="CAE8690373.1"/>
    </source>
</evidence>
<dbReference type="AlphaFoldDB" id="A0A813JYU0"/>
<keyword evidence="5" id="KW-1185">Reference proteome</keyword>
<gene>
    <name evidence="2" type="ORF">PGLA1383_LOCUS51681</name>
    <name evidence="3" type="ORF">PGLA2088_LOCUS26928</name>
</gene>
<keyword evidence="1" id="KW-0472">Membrane</keyword>
<organism evidence="3 4">
    <name type="scientific">Polarella glacialis</name>
    <name type="common">Dinoflagellate</name>
    <dbReference type="NCBI Taxonomy" id="89957"/>
    <lineage>
        <taxon>Eukaryota</taxon>
        <taxon>Sar</taxon>
        <taxon>Alveolata</taxon>
        <taxon>Dinophyceae</taxon>
        <taxon>Suessiales</taxon>
        <taxon>Suessiaceae</taxon>
        <taxon>Polarella</taxon>
    </lineage>
</organism>
<dbReference type="EMBL" id="CAJNNV010031424">
    <property type="protein sequence ID" value="CAE8636178.1"/>
    <property type="molecule type" value="Genomic_DNA"/>
</dbReference>
<keyword evidence="1" id="KW-1133">Transmembrane helix</keyword>
<dbReference type="Proteomes" id="UP000654075">
    <property type="component" value="Unassembled WGS sequence"/>
</dbReference>
<protein>
    <submittedName>
        <fullName evidence="3">Uncharacterized protein</fullName>
    </submittedName>
</protein>
<evidence type="ECO:0000313" key="2">
    <source>
        <dbReference type="EMBL" id="CAE8636178.1"/>
    </source>
</evidence>
<keyword evidence="1" id="KW-0812">Transmembrane</keyword>
<evidence type="ECO:0000256" key="1">
    <source>
        <dbReference type="SAM" id="Phobius"/>
    </source>
</evidence>
<feature type="transmembrane region" description="Helical" evidence="1">
    <location>
        <begin position="26"/>
        <end position="49"/>
    </location>
</feature>
<dbReference type="Proteomes" id="UP000626109">
    <property type="component" value="Unassembled WGS sequence"/>
</dbReference>
<sequence>MAPPTRRRLVTSCRSPWRPAFVLRHLGAYTVVLGLVASAAALASTSAFVQRLYRFRTGGILPAQGTRMRHFGRETTVHAEPNSGYHVAGFSGLSGLTGESGAVPTQGPDASRGYDVKEYRGLWQALFHGRQWPSLQSFGVVGPAGEEFLHATTASVAEVLSGREPDDVTTQERTRWQSVRLSVRCSSPDDVCALHHRLRQLDGVRSVV</sequence>
<dbReference type="SUPFAM" id="SSF117991">
    <property type="entry name" value="YbeD/HP0495-like"/>
    <property type="match status" value="1"/>
</dbReference>
<accession>A0A813JYU0</accession>
<reference evidence="3" key="1">
    <citation type="submission" date="2021-02" db="EMBL/GenBank/DDBJ databases">
        <authorList>
            <person name="Dougan E. K."/>
            <person name="Rhodes N."/>
            <person name="Thang M."/>
            <person name="Chan C."/>
        </authorList>
    </citation>
    <scope>NUCLEOTIDE SEQUENCE</scope>
</reference>
<name>A0A813JYU0_POLGL</name>